<dbReference type="InterPro" id="IPR015421">
    <property type="entry name" value="PyrdxlP-dep_Trfase_major"/>
</dbReference>
<feature type="binding site" evidence="9">
    <location>
        <position position="299"/>
    </location>
    <ligand>
        <name>substrate</name>
    </ligand>
</feature>
<name>A0A2G1W4R7_9BACT</name>
<evidence type="ECO:0000256" key="6">
    <source>
        <dbReference type="ARBA" id="ARBA00022756"/>
    </source>
</evidence>
<comment type="subunit">
    <text evidence="9">Homodimer.</text>
</comment>
<dbReference type="FunFam" id="3.40.640.10:FF:000004">
    <property type="entry name" value="Acetylornithine aminotransferase"/>
    <property type="match status" value="1"/>
</dbReference>
<organism evidence="10 11">
    <name type="scientific">Rhodopirellula bahusiensis</name>
    <dbReference type="NCBI Taxonomy" id="2014065"/>
    <lineage>
        <taxon>Bacteria</taxon>
        <taxon>Pseudomonadati</taxon>
        <taxon>Planctomycetota</taxon>
        <taxon>Planctomycetia</taxon>
        <taxon>Pirellulales</taxon>
        <taxon>Pirellulaceae</taxon>
        <taxon>Rhodopirellula</taxon>
    </lineage>
</organism>
<evidence type="ECO:0000256" key="1">
    <source>
        <dbReference type="ARBA" id="ARBA00001933"/>
    </source>
</evidence>
<dbReference type="CDD" id="cd00610">
    <property type="entry name" value="OAT_like"/>
    <property type="match status" value="1"/>
</dbReference>
<dbReference type="PANTHER" id="PTHR42684:SF17">
    <property type="entry name" value="ADENOSYLMETHIONINE-8-AMINO-7-OXONONANOATE AMINOTRANSFERASE"/>
    <property type="match status" value="1"/>
</dbReference>
<feature type="binding site" evidence="9">
    <location>
        <position position="381"/>
    </location>
    <ligand>
        <name>substrate</name>
    </ligand>
</feature>
<dbReference type="EMBL" id="NIZW01000013">
    <property type="protein sequence ID" value="PHQ34016.1"/>
    <property type="molecule type" value="Genomic_DNA"/>
</dbReference>
<accession>A0A2G1W4R7</accession>
<keyword evidence="11" id="KW-1185">Reference proteome</keyword>
<dbReference type="UniPathway" id="UPA00078">
    <property type="reaction ID" value="UER00160"/>
</dbReference>
<dbReference type="OrthoDB" id="9816013at2"/>
<dbReference type="GO" id="GO:0005737">
    <property type="term" value="C:cytoplasm"/>
    <property type="evidence" value="ECO:0007669"/>
    <property type="project" value="UniProtKB-SubCell"/>
</dbReference>
<dbReference type="GO" id="GO:0030170">
    <property type="term" value="F:pyridoxal phosphate binding"/>
    <property type="evidence" value="ECO:0007669"/>
    <property type="project" value="UniProtKB-UniRule"/>
</dbReference>
<dbReference type="Proteomes" id="UP000225740">
    <property type="component" value="Unassembled WGS sequence"/>
</dbReference>
<dbReference type="InterPro" id="IPR015422">
    <property type="entry name" value="PyrdxlP-dep_Trfase_small"/>
</dbReference>
<comment type="subcellular location">
    <subcellularLocation>
        <location evidence="9">Cytoplasm</location>
    </subcellularLocation>
</comment>
<dbReference type="GO" id="GO:0004015">
    <property type="term" value="F:adenosylmethionine-8-amino-7-oxononanoate transaminase activity"/>
    <property type="evidence" value="ECO:0007669"/>
    <property type="project" value="UniProtKB-UniRule"/>
</dbReference>
<sequence>MMTSVWRPYCQMKTAPPPMKVVATEGCHLIGSDGERWIDGMASWWSACHGYNHPHVRQMVNEQLQRMPHVMFGGITHEPAERLATRLAELAPGDLNHVFFSDSGSVAVEVAMKMAIGHWRRRNRPGRTRFLAFHNAYHGDTTGAMSLCDPKRSMHARYSDAITEQFHVALPRDESTTLELDRVLSRHSDSIAGVFVEPLVQGAGGMRFHDVETLVRIREACRRHNVLLIADEIATGFHRTGKMFAVDHTSDFESPVVPDILCLGKALTAGTMSMAVTIARSHVFDSFYDDDPGAALMHGPTFMANPLACSAANASLDLFESTPYNVANIESILRKRLSVLTDVDCVAEVRCFGAVGVVQFRDPPNMQLVQDELVRRGVWLRPFGDCLYTTPPLCVDDDSLHQICDAMIEATHATVLQCT</sequence>
<dbReference type="Gene3D" id="3.90.1150.10">
    <property type="entry name" value="Aspartate Aminotransferase, domain 1"/>
    <property type="match status" value="1"/>
</dbReference>
<evidence type="ECO:0000256" key="2">
    <source>
        <dbReference type="ARBA" id="ARBA00005063"/>
    </source>
</evidence>
<evidence type="ECO:0000256" key="3">
    <source>
        <dbReference type="ARBA" id="ARBA00022576"/>
    </source>
</evidence>
<dbReference type="AlphaFoldDB" id="A0A2G1W4R7"/>
<feature type="binding site" evidence="9">
    <location>
        <position position="44"/>
    </location>
    <ligand>
        <name>substrate</name>
    </ligand>
</feature>
<feature type="binding site" evidence="9">
    <location>
        <position position="231"/>
    </location>
    <ligand>
        <name>pyridoxal 5'-phosphate</name>
        <dbReference type="ChEBI" id="CHEBI:597326"/>
    </ligand>
</feature>
<feature type="binding site" evidence="9">
    <location>
        <position position="265"/>
    </location>
    <ligand>
        <name>substrate</name>
    </ligand>
</feature>
<keyword evidence="7 9" id="KW-0663">Pyridoxal phosphate</keyword>
<proteinExistence type="inferred from homology"/>
<evidence type="ECO:0000256" key="7">
    <source>
        <dbReference type="ARBA" id="ARBA00022898"/>
    </source>
</evidence>
<evidence type="ECO:0000256" key="8">
    <source>
        <dbReference type="ARBA" id="ARBA00048449"/>
    </source>
</evidence>
<feature type="site" description="Participates in the substrate recognition with KAPA and in a stacking interaction with the adenine ring of SAM" evidence="9">
    <location>
        <position position="9"/>
    </location>
</feature>
<dbReference type="NCBIfam" id="NF004624">
    <property type="entry name" value="PRK05964.1"/>
    <property type="match status" value="1"/>
</dbReference>
<dbReference type="GO" id="GO:0009102">
    <property type="term" value="P:biotin biosynthetic process"/>
    <property type="evidence" value="ECO:0007669"/>
    <property type="project" value="UniProtKB-UniRule"/>
</dbReference>
<keyword evidence="5 9" id="KW-0949">S-adenosyl-L-methionine</keyword>
<dbReference type="NCBIfam" id="TIGR00508">
    <property type="entry name" value="bioA"/>
    <property type="match status" value="1"/>
</dbReference>
<comment type="caution">
    <text evidence="10">The sequence shown here is derived from an EMBL/GenBank/DDBJ whole genome shotgun (WGS) entry which is preliminary data.</text>
</comment>
<comment type="cofactor">
    <cofactor evidence="1 9">
        <name>pyridoxal 5'-phosphate</name>
        <dbReference type="ChEBI" id="CHEBI:597326"/>
    </cofactor>
</comment>
<dbReference type="SUPFAM" id="SSF53383">
    <property type="entry name" value="PLP-dependent transferases"/>
    <property type="match status" value="1"/>
</dbReference>
<feature type="binding site" evidence="9">
    <location>
        <begin position="300"/>
        <end position="301"/>
    </location>
    <ligand>
        <name>pyridoxal 5'-phosphate</name>
        <dbReference type="ChEBI" id="CHEBI:597326"/>
    </ligand>
</feature>
<evidence type="ECO:0000313" key="11">
    <source>
        <dbReference type="Proteomes" id="UP000225740"/>
    </source>
</evidence>
<evidence type="ECO:0000256" key="5">
    <source>
        <dbReference type="ARBA" id="ARBA00022691"/>
    </source>
</evidence>
<evidence type="ECO:0000256" key="9">
    <source>
        <dbReference type="HAMAP-Rule" id="MF_00834"/>
    </source>
</evidence>
<dbReference type="Gene3D" id="3.40.640.10">
    <property type="entry name" value="Type I PLP-dependent aspartate aminotransferase-like (Major domain)"/>
    <property type="match status" value="1"/>
</dbReference>
<dbReference type="PANTHER" id="PTHR42684">
    <property type="entry name" value="ADENOSYLMETHIONINE-8-AMINO-7-OXONONANOATE AMINOTRANSFERASE"/>
    <property type="match status" value="1"/>
</dbReference>
<comment type="similarity">
    <text evidence="9">Belongs to the class-III pyridoxal-phosphate-dependent aminotransferase family. BioA subfamily.</text>
</comment>
<dbReference type="InterPro" id="IPR015424">
    <property type="entry name" value="PyrdxlP-dep_Trfase"/>
</dbReference>
<dbReference type="HAMAP" id="MF_00834">
    <property type="entry name" value="BioA"/>
    <property type="match status" value="1"/>
</dbReference>
<evidence type="ECO:0000313" key="10">
    <source>
        <dbReference type="EMBL" id="PHQ34016.1"/>
    </source>
</evidence>
<feature type="binding site" evidence="9">
    <location>
        <position position="137"/>
    </location>
    <ligand>
        <name>substrate</name>
    </ligand>
</feature>
<keyword evidence="6 9" id="KW-0093">Biotin biosynthesis</keyword>
<gene>
    <name evidence="9" type="primary">bioA</name>
    <name evidence="10" type="ORF">CEE69_17080</name>
</gene>
<feature type="modified residue" description="N6-(pyridoxal phosphate)lysine" evidence="9">
    <location>
        <position position="265"/>
    </location>
</feature>
<keyword evidence="9" id="KW-0963">Cytoplasm</keyword>
<comment type="catalytic activity">
    <reaction evidence="8 9">
        <text>(8S)-8-amino-7-oxononanoate + S-adenosyl-L-methionine = S-adenosyl-4-methylsulfanyl-2-oxobutanoate + (7R,8S)-7,8-diammoniononanoate</text>
        <dbReference type="Rhea" id="RHEA:16861"/>
        <dbReference type="ChEBI" id="CHEBI:16490"/>
        <dbReference type="ChEBI" id="CHEBI:59789"/>
        <dbReference type="ChEBI" id="CHEBI:149468"/>
        <dbReference type="ChEBI" id="CHEBI:149469"/>
        <dbReference type="EC" id="2.6.1.62"/>
    </reaction>
</comment>
<dbReference type="GeneID" id="90609763"/>
<dbReference type="RefSeq" id="WP_099261863.1">
    <property type="nucleotide sequence ID" value="NZ_NIZW01000013.1"/>
</dbReference>
<dbReference type="EC" id="2.6.1.62" evidence="9"/>
<comment type="pathway">
    <text evidence="2 9">Cofactor biosynthesis; biotin biosynthesis; 7,8-diaminononanoate from 8-amino-7-oxononanoate (SAM route): step 1/1.</text>
</comment>
<dbReference type="InterPro" id="IPR005815">
    <property type="entry name" value="BioA"/>
</dbReference>
<dbReference type="Pfam" id="PF00202">
    <property type="entry name" value="Aminotran_3"/>
    <property type="match status" value="1"/>
</dbReference>
<keyword evidence="4 9" id="KW-0808">Transferase</keyword>
<evidence type="ECO:0000256" key="4">
    <source>
        <dbReference type="ARBA" id="ARBA00022679"/>
    </source>
</evidence>
<feature type="binding site" evidence="9">
    <location>
        <begin position="104"/>
        <end position="105"/>
    </location>
    <ligand>
        <name>pyridoxal 5'-phosphate</name>
        <dbReference type="ChEBI" id="CHEBI:597326"/>
    </ligand>
</feature>
<comment type="function">
    <text evidence="9">Catalyzes the transfer of the alpha-amino group from S-adenosyl-L-methionine (SAM) to 7-keto-8-aminopelargonic acid (KAPA) to form 7,8-diaminopelargonic acid (DAPA). It is the only aminotransferase known to utilize SAM as an amino donor.</text>
</comment>
<dbReference type="InterPro" id="IPR005814">
    <property type="entry name" value="Aminotrans_3"/>
</dbReference>
<reference evidence="10 11" key="1">
    <citation type="submission" date="2017-06" db="EMBL/GenBank/DDBJ databases">
        <title>Description of Rhodopirellula bahusiensis sp. nov.</title>
        <authorList>
            <person name="Kizina J."/>
            <person name="Harder J."/>
        </authorList>
    </citation>
    <scope>NUCLEOTIDE SEQUENCE [LARGE SCALE GENOMIC DNA]</scope>
    <source>
        <strain evidence="10 11">SWK21</strain>
    </source>
</reference>
<protein>
    <recommendedName>
        <fullName evidence="9">Adenosylmethionine-8-amino-7-oxononanoate aminotransferase</fullName>
        <ecNumber evidence="9">2.6.1.62</ecNumber>
    </recommendedName>
    <alternativeName>
        <fullName evidence="9">7,8-diamino-pelargonic acid aminotransferase</fullName>
        <shortName evidence="9">DAPA AT</shortName>
        <shortName evidence="9">DAPA aminotransferase</shortName>
    </alternativeName>
    <alternativeName>
        <fullName evidence="9">7,8-diaminononanoate synthase</fullName>
        <shortName evidence="9">DANS</shortName>
    </alternativeName>
    <alternativeName>
        <fullName evidence="9">Diaminopelargonic acid synthase</fullName>
    </alternativeName>
</protein>
<keyword evidence="3 9" id="KW-0032">Aminotransferase</keyword>